<name>A0AAV7NXL2_PLEWA</name>
<reference evidence="1" key="1">
    <citation type="journal article" date="2022" name="bioRxiv">
        <title>Sequencing and chromosome-scale assembly of the giantPleurodeles waltlgenome.</title>
        <authorList>
            <person name="Brown T."/>
            <person name="Elewa A."/>
            <person name="Iarovenko S."/>
            <person name="Subramanian E."/>
            <person name="Araus A.J."/>
            <person name="Petzold A."/>
            <person name="Susuki M."/>
            <person name="Suzuki K.-i.T."/>
            <person name="Hayashi T."/>
            <person name="Toyoda A."/>
            <person name="Oliveira C."/>
            <person name="Osipova E."/>
            <person name="Leigh N.D."/>
            <person name="Simon A."/>
            <person name="Yun M.H."/>
        </authorList>
    </citation>
    <scope>NUCLEOTIDE SEQUENCE</scope>
    <source>
        <strain evidence="1">20211129_DDA</strain>
        <tissue evidence="1">Liver</tissue>
    </source>
</reference>
<comment type="caution">
    <text evidence="1">The sequence shown here is derived from an EMBL/GenBank/DDBJ whole genome shotgun (WGS) entry which is preliminary data.</text>
</comment>
<sequence>MDDGGSILDVTSFAVLSEHSQLLSPAWFSSEITTLEDESVRLQRAHHAWHLEVVMKQSHCRSTMKCQAKDVI</sequence>
<dbReference type="Proteomes" id="UP001066276">
    <property type="component" value="Chromosome 8"/>
</dbReference>
<evidence type="ECO:0000313" key="1">
    <source>
        <dbReference type="EMBL" id="KAJ1119695.1"/>
    </source>
</evidence>
<proteinExistence type="predicted"/>
<accession>A0AAV7NXL2</accession>
<gene>
    <name evidence="1" type="ORF">NDU88_007880</name>
</gene>
<protein>
    <submittedName>
        <fullName evidence="1">Uncharacterized protein</fullName>
    </submittedName>
</protein>
<keyword evidence="2" id="KW-1185">Reference proteome</keyword>
<dbReference type="AlphaFoldDB" id="A0AAV7NXL2"/>
<organism evidence="1 2">
    <name type="scientific">Pleurodeles waltl</name>
    <name type="common">Iberian ribbed newt</name>
    <dbReference type="NCBI Taxonomy" id="8319"/>
    <lineage>
        <taxon>Eukaryota</taxon>
        <taxon>Metazoa</taxon>
        <taxon>Chordata</taxon>
        <taxon>Craniata</taxon>
        <taxon>Vertebrata</taxon>
        <taxon>Euteleostomi</taxon>
        <taxon>Amphibia</taxon>
        <taxon>Batrachia</taxon>
        <taxon>Caudata</taxon>
        <taxon>Salamandroidea</taxon>
        <taxon>Salamandridae</taxon>
        <taxon>Pleurodelinae</taxon>
        <taxon>Pleurodeles</taxon>
    </lineage>
</organism>
<dbReference type="EMBL" id="JANPWB010000012">
    <property type="protein sequence ID" value="KAJ1119695.1"/>
    <property type="molecule type" value="Genomic_DNA"/>
</dbReference>
<evidence type="ECO:0000313" key="2">
    <source>
        <dbReference type="Proteomes" id="UP001066276"/>
    </source>
</evidence>